<feature type="transmembrane region" description="Helical" evidence="1">
    <location>
        <begin position="90"/>
        <end position="107"/>
    </location>
</feature>
<feature type="transmembrane region" description="Helical" evidence="1">
    <location>
        <begin position="62"/>
        <end position="83"/>
    </location>
</feature>
<proteinExistence type="predicted"/>
<dbReference type="InterPro" id="IPR055568">
    <property type="entry name" value="DUF7144"/>
</dbReference>
<dbReference type="AlphaFoldDB" id="A0A4R8CMF9"/>
<evidence type="ECO:0000313" key="4">
    <source>
        <dbReference type="Proteomes" id="UP000295146"/>
    </source>
</evidence>
<evidence type="ECO:0000259" key="2">
    <source>
        <dbReference type="Pfam" id="PF23636"/>
    </source>
</evidence>
<protein>
    <recommendedName>
        <fullName evidence="2">DUF7144 domain-containing protein</fullName>
    </recommendedName>
</protein>
<keyword evidence="1" id="KW-1133">Transmembrane helix</keyword>
<feature type="transmembrane region" description="Helical" evidence="1">
    <location>
        <begin position="20"/>
        <end position="42"/>
    </location>
</feature>
<dbReference type="EMBL" id="SODP01000001">
    <property type="protein sequence ID" value="TDW77235.1"/>
    <property type="molecule type" value="Genomic_DNA"/>
</dbReference>
<dbReference type="RefSeq" id="WP_134101509.1">
    <property type="nucleotide sequence ID" value="NZ_SODP01000001.1"/>
</dbReference>
<comment type="caution">
    <text evidence="3">The sequence shown here is derived from an EMBL/GenBank/DDBJ whole genome shotgun (WGS) entry which is preliminary data.</text>
</comment>
<keyword evidence="1" id="KW-0472">Membrane</keyword>
<organism evidence="3 4">
    <name type="scientific">Kribbella pratensis</name>
    <dbReference type="NCBI Taxonomy" id="2512112"/>
    <lineage>
        <taxon>Bacteria</taxon>
        <taxon>Bacillati</taxon>
        <taxon>Actinomycetota</taxon>
        <taxon>Actinomycetes</taxon>
        <taxon>Propionibacteriales</taxon>
        <taxon>Kribbellaceae</taxon>
        <taxon>Kribbella</taxon>
    </lineage>
</organism>
<accession>A0A4R8CMF9</accession>
<feature type="domain" description="DUF7144" evidence="2">
    <location>
        <begin position="19"/>
        <end position="133"/>
    </location>
</feature>
<keyword evidence="4" id="KW-1185">Reference proteome</keyword>
<dbReference type="OrthoDB" id="4482242at2"/>
<gene>
    <name evidence="3" type="ORF">EV653_2400</name>
</gene>
<name>A0A4R8CMF9_9ACTN</name>
<evidence type="ECO:0000313" key="3">
    <source>
        <dbReference type="EMBL" id="TDW77235.1"/>
    </source>
</evidence>
<reference evidence="3 4" key="1">
    <citation type="submission" date="2019-03" db="EMBL/GenBank/DDBJ databases">
        <title>Genomic Encyclopedia of Type Strains, Phase III (KMG-III): the genomes of soil and plant-associated and newly described type strains.</title>
        <authorList>
            <person name="Whitman W."/>
        </authorList>
    </citation>
    <scope>NUCLEOTIDE SEQUENCE [LARGE SCALE GENOMIC DNA]</scope>
    <source>
        <strain evidence="3 4">VKM Ac-2573</strain>
    </source>
</reference>
<keyword evidence="1" id="KW-0812">Transmembrane</keyword>
<evidence type="ECO:0000256" key="1">
    <source>
        <dbReference type="SAM" id="Phobius"/>
    </source>
</evidence>
<dbReference type="Pfam" id="PF23636">
    <property type="entry name" value="DUF7144"/>
    <property type="match status" value="1"/>
</dbReference>
<feature type="transmembrane region" description="Helical" evidence="1">
    <location>
        <begin position="113"/>
        <end position="130"/>
    </location>
</feature>
<dbReference type="Proteomes" id="UP000295146">
    <property type="component" value="Unassembled WGS sequence"/>
</dbReference>
<sequence>MSDIDRRVAAPRGGWVGPIVFAAVVMMVIGVMHGFEGIVALLNDDYYLVPKNGLAIHINYTGWGWSHLIVGTAVLVAGFCVLLGQVWARVVGVILAVLSILMNMAFLAASPGWTTIMIALDVLVIWALTFHGRDVRPRH</sequence>